<protein>
    <submittedName>
        <fullName evidence="1">Unnamed protein product</fullName>
    </submittedName>
</protein>
<sequence>MDILDPSSFAFVTSLTCYPLLLQTLLQKFELIQMKRLTKLMIVMDVFSVVDLNDLRVIYKEIIPWKVGTGGIVQGKRVVLSVKFGGFQQTESELVNLMTNFTGMVKLGNYKILHNISASRR</sequence>
<dbReference type="Proteomes" id="UP001165064">
    <property type="component" value="Unassembled WGS sequence"/>
</dbReference>
<comment type="caution">
    <text evidence="1">The sequence shown here is derived from an EMBL/GenBank/DDBJ whole genome shotgun (WGS) entry which is preliminary data.</text>
</comment>
<evidence type="ECO:0000313" key="1">
    <source>
        <dbReference type="EMBL" id="GME80047.1"/>
    </source>
</evidence>
<dbReference type="EMBL" id="BSXS01002873">
    <property type="protein sequence ID" value="GME80047.1"/>
    <property type="molecule type" value="Genomic_DNA"/>
</dbReference>
<keyword evidence="2" id="KW-1185">Reference proteome</keyword>
<gene>
    <name evidence="1" type="ORF">Amon02_000425700</name>
</gene>
<organism evidence="1 2">
    <name type="scientific">Ambrosiozyma monospora</name>
    <name type="common">Yeast</name>
    <name type="synonym">Endomycopsis monosporus</name>
    <dbReference type="NCBI Taxonomy" id="43982"/>
    <lineage>
        <taxon>Eukaryota</taxon>
        <taxon>Fungi</taxon>
        <taxon>Dikarya</taxon>
        <taxon>Ascomycota</taxon>
        <taxon>Saccharomycotina</taxon>
        <taxon>Pichiomycetes</taxon>
        <taxon>Pichiales</taxon>
        <taxon>Pichiaceae</taxon>
        <taxon>Ambrosiozyma</taxon>
    </lineage>
</organism>
<evidence type="ECO:0000313" key="2">
    <source>
        <dbReference type="Proteomes" id="UP001165064"/>
    </source>
</evidence>
<accession>A0ACB5T3C8</accession>
<reference evidence="1" key="1">
    <citation type="submission" date="2023-04" db="EMBL/GenBank/DDBJ databases">
        <title>Ambrosiozyma monospora NBRC 10751.</title>
        <authorList>
            <person name="Ichikawa N."/>
            <person name="Sato H."/>
            <person name="Tonouchi N."/>
        </authorList>
    </citation>
    <scope>NUCLEOTIDE SEQUENCE</scope>
    <source>
        <strain evidence="1">NBRC 10751</strain>
    </source>
</reference>
<name>A0ACB5T3C8_AMBMO</name>
<proteinExistence type="predicted"/>